<evidence type="ECO:0000256" key="1">
    <source>
        <dbReference type="ARBA" id="ARBA00005417"/>
    </source>
</evidence>
<evidence type="ECO:0000313" key="6">
    <source>
        <dbReference type="EMBL" id="BDC98599.1"/>
    </source>
</evidence>
<dbReference type="RefSeq" id="WP_338397758.1">
    <property type="nucleotide sequence ID" value="NZ_AP025292.1"/>
</dbReference>
<dbReference type="Pfam" id="PF14524">
    <property type="entry name" value="Wzt_C"/>
    <property type="match status" value="1"/>
</dbReference>
<comment type="similarity">
    <text evidence="1">Belongs to the ABC transporter superfamily.</text>
</comment>
<evidence type="ECO:0000256" key="2">
    <source>
        <dbReference type="ARBA" id="ARBA00022448"/>
    </source>
</evidence>
<keyword evidence="2" id="KW-0813">Transport</keyword>
<dbReference type="SUPFAM" id="SSF52540">
    <property type="entry name" value="P-loop containing nucleoside triphosphate hydrolases"/>
    <property type="match status" value="1"/>
</dbReference>
<dbReference type="GO" id="GO:0005524">
    <property type="term" value="F:ATP binding"/>
    <property type="evidence" value="ECO:0007669"/>
    <property type="project" value="UniProtKB-KW"/>
</dbReference>
<dbReference type="CDD" id="cd03220">
    <property type="entry name" value="ABC_KpsT_Wzt"/>
    <property type="match status" value="1"/>
</dbReference>
<dbReference type="InterPro" id="IPR027417">
    <property type="entry name" value="P-loop_NTPase"/>
</dbReference>
<dbReference type="InterPro" id="IPR003439">
    <property type="entry name" value="ABC_transporter-like_ATP-bd"/>
</dbReference>
<dbReference type="PANTHER" id="PTHR46743:SF2">
    <property type="entry name" value="TEICHOIC ACIDS EXPORT ATP-BINDING PROTEIN TAGH"/>
    <property type="match status" value="1"/>
</dbReference>
<accession>A0ABN6L5Z5</accession>
<evidence type="ECO:0000256" key="4">
    <source>
        <dbReference type="ARBA" id="ARBA00022840"/>
    </source>
</evidence>
<feature type="domain" description="ABC transporter" evidence="5">
    <location>
        <begin position="47"/>
        <end position="269"/>
    </location>
</feature>
<reference evidence="6 7" key="1">
    <citation type="submission" date="2021-12" db="EMBL/GenBank/DDBJ databases">
        <title>Genome sequencing of bacteria with rrn-lacking chromosome and rrn-plasmid.</title>
        <authorList>
            <person name="Anda M."/>
            <person name="Iwasaki W."/>
        </authorList>
    </citation>
    <scope>NUCLEOTIDE SEQUENCE [LARGE SCALE GENOMIC DNA]</scope>
    <source>
        <strain evidence="6 7">NBRC 101262</strain>
    </source>
</reference>
<dbReference type="SMART" id="SM00382">
    <property type="entry name" value="AAA"/>
    <property type="match status" value="1"/>
</dbReference>
<dbReference type="PROSITE" id="PS00211">
    <property type="entry name" value="ABC_TRANSPORTER_1"/>
    <property type="match status" value="1"/>
</dbReference>
<dbReference type="InterPro" id="IPR015860">
    <property type="entry name" value="ABC_transpr_TagH-like"/>
</dbReference>
<dbReference type="InterPro" id="IPR003593">
    <property type="entry name" value="AAA+_ATPase"/>
</dbReference>
<organism evidence="6 7">
    <name type="scientific">Persicobacter psychrovividus</name>
    <dbReference type="NCBI Taxonomy" id="387638"/>
    <lineage>
        <taxon>Bacteria</taxon>
        <taxon>Pseudomonadati</taxon>
        <taxon>Bacteroidota</taxon>
        <taxon>Cytophagia</taxon>
        <taxon>Cytophagales</taxon>
        <taxon>Persicobacteraceae</taxon>
        <taxon>Persicobacter</taxon>
    </lineage>
</organism>
<proteinExistence type="inferred from homology"/>
<evidence type="ECO:0000256" key="3">
    <source>
        <dbReference type="ARBA" id="ARBA00022741"/>
    </source>
</evidence>
<dbReference type="Gene3D" id="2.70.50.60">
    <property type="entry name" value="abc- transporter (atp binding component) like domain"/>
    <property type="match status" value="1"/>
</dbReference>
<name>A0ABN6L5Z5_9BACT</name>
<dbReference type="PANTHER" id="PTHR46743">
    <property type="entry name" value="TEICHOIC ACIDS EXPORT ATP-BINDING PROTEIN TAGH"/>
    <property type="match status" value="1"/>
</dbReference>
<evidence type="ECO:0000259" key="5">
    <source>
        <dbReference type="PROSITE" id="PS50893"/>
    </source>
</evidence>
<gene>
    <name evidence="6" type="primary">rfbB_2</name>
    <name evidence="6" type="ORF">PEPS_08800</name>
</gene>
<dbReference type="Gene3D" id="3.40.50.300">
    <property type="entry name" value="P-loop containing nucleotide triphosphate hydrolases"/>
    <property type="match status" value="1"/>
</dbReference>
<keyword evidence="7" id="KW-1185">Reference proteome</keyword>
<keyword evidence="4 6" id="KW-0067">ATP-binding</keyword>
<dbReference type="EMBL" id="AP025292">
    <property type="protein sequence ID" value="BDC98599.1"/>
    <property type="molecule type" value="Genomic_DNA"/>
</dbReference>
<keyword evidence="3" id="KW-0547">Nucleotide-binding</keyword>
<dbReference type="InterPro" id="IPR029439">
    <property type="entry name" value="Wzt_C"/>
</dbReference>
<dbReference type="InterPro" id="IPR017871">
    <property type="entry name" value="ABC_transporter-like_CS"/>
</dbReference>
<dbReference type="CDD" id="cd10147">
    <property type="entry name" value="Wzt_C-like"/>
    <property type="match status" value="1"/>
</dbReference>
<dbReference type="Pfam" id="PF00005">
    <property type="entry name" value="ABC_tran"/>
    <property type="match status" value="1"/>
</dbReference>
<dbReference type="Proteomes" id="UP001354989">
    <property type="component" value="Chromosome"/>
</dbReference>
<evidence type="ECO:0000313" key="7">
    <source>
        <dbReference type="Proteomes" id="UP001354989"/>
    </source>
</evidence>
<sequence>MSDTVIKIENLSKIYRLGEVGTGTLSHDLNRWWARMRGKEDPFALVGQTNDRTKQAESDYVYALKDINLEVKQGEILGVIGKNGAGKSTLLKILSRITTPSTGSIKVKGRIASLLEVGTGMNPEMTGRENIYLNGAIMGMSRAEITRKFDEIVDFAGCAMYVDTPVKRYSSGMRVRLGFAVAAFLEPEILVVDEVLAVGDAEFKKKAIGKMQDVSTNEGRTVLFVSHNMASIKSLCTRGIILENGCLTLEDKIESVTKAYIKSNVEVKSPILGSLERKKGYGVSAKFVGAEILSATEEVVKILRFGEPFKIRLKIIADSSIQNLNVGVRFENTSDVFISSCLSGDSGMYFSAEAESENTIEVRFDSLILNPGDYKMALSIRQGNVFVDQLTNVLPFSVDELPYRNSFIPNGAWGLVAFKPIWNNL</sequence>
<dbReference type="PROSITE" id="PS50893">
    <property type="entry name" value="ABC_TRANSPORTER_2"/>
    <property type="match status" value="1"/>
</dbReference>
<protein>
    <submittedName>
        <fullName evidence="6">ABC transporter ATP-binding protein</fullName>
    </submittedName>
</protein>
<dbReference type="InterPro" id="IPR050683">
    <property type="entry name" value="Bact_Polysacc_Export_ATP-bd"/>
</dbReference>